<reference evidence="2" key="2">
    <citation type="submission" date="2021-03" db="UniProtKB">
        <authorList>
            <consortium name="Ensembl"/>
        </authorList>
    </citation>
    <scope>IDENTIFICATION</scope>
</reference>
<proteinExistence type="predicted"/>
<organism evidence="2">
    <name type="scientific">Xenopus tropicalis</name>
    <name type="common">Western clawed frog</name>
    <name type="synonym">Silurana tropicalis</name>
    <dbReference type="NCBI Taxonomy" id="8364"/>
    <lineage>
        <taxon>Eukaryota</taxon>
        <taxon>Metazoa</taxon>
        <taxon>Chordata</taxon>
        <taxon>Craniata</taxon>
        <taxon>Vertebrata</taxon>
        <taxon>Euteleostomi</taxon>
        <taxon>Amphibia</taxon>
        <taxon>Batrachia</taxon>
        <taxon>Anura</taxon>
        <taxon>Pipoidea</taxon>
        <taxon>Pipidae</taxon>
        <taxon>Xenopodinae</taxon>
        <taxon>Xenopus</taxon>
        <taxon>Silurana</taxon>
    </lineage>
</organism>
<gene>
    <name evidence="2" type="primary">LOC116407773</name>
</gene>
<evidence type="ECO:0000256" key="1">
    <source>
        <dbReference type="SAM" id="SignalP"/>
    </source>
</evidence>
<dbReference type="AlphaFoldDB" id="A0A803JTU2"/>
<feature type="chain" id="PRO_5030989940" evidence="1">
    <location>
        <begin position="21"/>
        <end position="443"/>
    </location>
</feature>
<feature type="signal peptide" evidence="1">
    <location>
        <begin position="1"/>
        <end position="20"/>
    </location>
</feature>
<dbReference type="Gene3D" id="2.170.15.10">
    <property type="entry name" value="Proaerolysin, chain A, domain 3"/>
    <property type="match status" value="1"/>
</dbReference>
<dbReference type="Bgee" id="ENSXETG00000034875">
    <property type="expression patterns" value="Expressed in ovary and 12 other cell types or tissues"/>
</dbReference>
<protein>
    <submittedName>
        <fullName evidence="2">Uncharacterized LOC116407773</fullName>
    </submittedName>
</protein>
<dbReference type="InParanoid" id="A0A803JTU2"/>
<dbReference type="Ensembl" id="ENSXETT00000106802">
    <property type="protein sequence ID" value="ENSXETP00000111422"/>
    <property type="gene ID" value="ENSXETG00000034875"/>
</dbReference>
<accession>A0A803JTU2</accession>
<evidence type="ECO:0000313" key="2">
    <source>
        <dbReference type="Ensembl" id="ENSXETP00000111422"/>
    </source>
</evidence>
<keyword evidence="1" id="KW-0732">Signal</keyword>
<dbReference type="GeneTree" id="ENSGT01030000234859"/>
<sequence>MGIQTTFLSFFFSLSFCTLSIQFPMEEDSGCQVPSWALGDRQGPHLTIFDIYHIWCHFFSFRILIMVGIVPKNEAHGVDFCGVDKYYYIVRSDLNCYMRSTNFNKGEDLDIFTLHPSCRDGDHYLAHEDDFFYIIKGTSYRRVTNMNKDDDAVVYSLHPNCQGGDHYLSAFGNYYIIYQSRGVYRRTKNMNKDEDSVEYTLHPNCKNGLYYFGTKDYYYFVKPHDEWGLQYYKTTNFHNDEDSQTFSFHPSVINFLPGGLAITKGPSFGTWECIKTISNDSDTPVTWTKKITKKVGYEKEKMSSIEHNWKISLEASMETGGLSALIAKAQFSLKTEYGGSSVNTERENWTEATEVEESMTITLEPKKSMYIWQYQLGLGSESVLHCRDTKFKEESMTITLEPKKSMYIWQYQLGLGSEAVLHCRDTRFNKDPTPPTDIPLPPA</sequence>
<reference evidence="2" key="1">
    <citation type="journal article" date="2010" name="Science">
        <title>The genome of the Western clawed frog Xenopus tropicalis.</title>
        <authorList>
            <person name="Hellsten U."/>
            <person name="Harland R.M."/>
            <person name="Gilchrist M.J."/>
            <person name="Hendrix D."/>
            <person name="Jurka J."/>
            <person name="Kapitonov V."/>
            <person name="Ovcharenko I."/>
            <person name="Putnam N.H."/>
            <person name="Shu S."/>
            <person name="Taher L."/>
            <person name="Blitz I.L."/>
            <person name="Blumberg B."/>
            <person name="Dichmann D.S."/>
            <person name="Dubchak I."/>
            <person name="Amaya E."/>
            <person name="Detter J.C."/>
            <person name="Fletcher R."/>
            <person name="Gerhard D.S."/>
            <person name="Goodstein D."/>
            <person name="Graves T."/>
            <person name="Grigoriev I.V."/>
            <person name="Grimwood J."/>
            <person name="Kawashima T."/>
            <person name="Lindquist E."/>
            <person name="Lucas S.M."/>
            <person name="Mead P.E."/>
            <person name="Mitros T."/>
            <person name="Ogino H."/>
            <person name="Ohta Y."/>
            <person name="Poliakov A.V."/>
            <person name="Pollet N."/>
            <person name="Robert J."/>
            <person name="Salamov A."/>
            <person name="Sater A.K."/>
            <person name="Schmutz J."/>
            <person name="Terry A."/>
            <person name="Vize P.D."/>
            <person name="Warren W.C."/>
            <person name="Wells D."/>
            <person name="Wills A."/>
            <person name="Wilson R.K."/>
            <person name="Zimmerman L.B."/>
            <person name="Zorn A.M."/>
            <person name="Grainger R."/>
            <person name="Grammer T."/>
            <person name="Khokha M.K."/>
            <person name="Richardson P.M."/>
            <person name="Rokhsar D.S."/>
        </authorList>
    </citation>
    <scope>NUCLEOTIDE SEQUENCE [LARGE SCALE GENOMIC DNA]</scope>
    <source>
        <strain evidence="2">Nigerian</strain>
    </source>
</reference>
<name>A0A803JTU2_XENTR</name>